<gene>
    <name evidence="1" type="ORF">ACFP90_28040</name>
</gene>
<sequence>MFGGYEMNRQEQAIILYTANSYRGQALNDGEAERGRKIGLMRKAFVDLMEASELPLITENGIEATPKKWKIKFKQTDASLDDLLYWKASLFIDANNHEANLLAFDMTSNSVIVQAKNEALKGHLRERLKSLGIPEAKVTFRTGNIQGTKRNDVDQYRPVVGGVKVEMANGGLCTLGLPVLLDGTVEGYLTAGHCVQNATVNNGESLRQDSYTVGTKFLDPAFQACTVPECGTTSRMRQADAAFFRSSIGYTRARIIRTPLTPGTHTTLQNADGSDQYWDVTSTPGLPGLSEAVQNIGMTSGYRSAAVTNQFADIRIDFTFNGQTVRSWVLRTVEVYNDGPANASCRGDSGSPWFQQIPGTTNQVRFFGIQSAAQISPTESCGQYAYFSPVTMLENHFGAGRINYKR</sequence>
<accession>A0ABW1ZVA9</accession>
<keyword evidence="2" id="KW-1185">Reference proteome</keyword>
<proteinExistence type="predicted"/>
<dbReference type="Gene3D" id="2.40.10.10">
    <property type="entry name" value="Trypsin-like serine proteases"/>
    <property type="match status" value="2"/>
</dbReference>
<organism evidence="1 2">
    <name type="scientific">Deinococcus multiflagellatus</name>
    <dbReference type="NCBI Taxonomy" id="1656887"/>
    <lineage>
        <taxon>Bacteria</taxon>
        <taxon>Thermotogati</taxon>
        <taxon>Deinococcota</taxon>
        <taxon>Deinococci</taxon>
        <taxon>Deinococcales</taxon>
        <taxon>Deinococcaceae</taxon>
        <taxon>Deinococcus</taxon>
    </lineage>
</organism>
<dbReference type="PROSITE" id="PS00135">
    <property type="entry name" value="TRYPSIN_SER"/>
    <property type="match status" value="1"/>
</dbReference>
<dbReference type="EMBL" id="JBHSWB010000004">
    <property type="protein sequence ID" value="MFC6663847.1"/>
    <property type="molecule type" value="Genomic_DNA"/>
</dbReference>
<dbReference type="InterPro" id="IPR043504">
    <property type="entry name" value="Peptidase_S1_PA_chymotrypsin"/>
</dbReference>
<dbReference type="InterPro" id="IPR018114">
    <property type="entry name" value="TRYPSIN_HIS"/>
</dbReference>
<dbReference type="InterPro" id="IPR009003">
    <property type="entry name" value="Peptidase_S1_PA"/>
</dbReference>
<dbReference type="InterPro" id="IPR033116">
    <property type="entry name" value="TRYPSIN_SER"/>
</dbReference>
<comment type="caution">
    <text evidence="1">The sequence shown here is derived from an EMBL/GenBank/DDBJ whole genome shotgun (WGS) entry which is preliminary data.</text>
</comment>
<reference evidence="2" key="1">
    <citation type="journal article" date="2019" name="Int. J. Syst. Evol. Microbiol.">
        <title>The Global Catalogue of Microorganisms (GCM) 10K type strain sequencing project: providing services to taxonomists for standard genome sequencing and annotation.</title>
        <authorList>
            <consortium name="The Broad Institute Genomics Platform"/>
            <consortium name="The Broad Institute Genome Sequencing Center for Infectious Disease"/>
            <person name="Wu L."/>
            <person name="Ma J."/>
        </authorList>
    </citation>
    <scope>NUCLEOTIDE SEQUENCE [LARGE SCALE GENOMIC DNA]</scope>
    <source>
        <strain evidence="2">CCUG 63830</strain>
    </source>
</reference>
<dbReference type="Proteomes" id="UP001596317">
    <property type="component" value="Unassembled WGS sequence"/>
</dbReference>
<dbReference type="RefSeq" id="WP_380059387.1">
    <property type="nucleotide sequence ID" value="NZ_JBHSWB010000004.1"/>
</dbReference>
<name>A0ABW1ZVA9_9DEIO</name>
<dbReference type="PROSITE" id="PS00134">
    <property type="entry name" value="TRYPSIN_HIS"/>
    <property type="match status" value="1"/>
</dbReference>
<dbReference type="SUPFAM" id="SSF50494">
    <property type="entry name" value="Trypsin-like serine proteases"/>
    <property type="match status" value="1"/>
</dbReference>
<evidence type="ECO:0000313" key="2">
    <source>
        <dbReference type="Proteomes" id="UP001596317"/>
    </source>
</evidence>
<protein>
    <recommendedName>
        <fullName evidence="3">Serine protease</fullName>
    </recommendedName>
</protein>
<evidence type="ECO:0000313" key="1">
    <source>
        <dbReference type="EMBL" id="MFC6663847.1"/>
    </source>
</evidence>
<evidence type="ECO:0008006" key="3">
    <source>
        <dbReference type="Google" id="ProtNLM"/>
    </source>
</evidence>